<keyword evidence="1" id="KW-1133">Transmembrane helix</keyword>
<proteinExistence type="predicted"/>
<sequence length="241" mass="28191">MLYSLILDSVRIGSKEHLLPIGFAVLFATVLIIFSRYKLSYKYKVVVFQGLGVTVFLGLISYHVFKIYEGDYNFRTDLPLFLCSFMALVVPIFTFKRKYWMYEILFFWIIGGTTHGIITPDIPDGFPNPNYFRYWIVHMGLLTIIAYATVVLKMRPKFTSVFKSLIILQGYIIVMMILNAILGSNYSYLNRKPNSASLLDYLDEWPYYILEVELMVIPYLLLIYLPFHFLNKKARKKSLSK</sequence>
<dbReference type="Proteomes" id="UP000184522">
    <property type="component" value="Unassembled WGS sequence"/>
</dbReference>
<dbReference type="STRING" id="1089305.SAMN05444148_1694"/>
<feature type="transmembrane region" description="Helical" evidence="1">
    <location>
        <begin position="132"/>
        <end position="152"/>
    </location>
</feature>
<dbReference type="Pfam" id="PF14808">
    <property type="entry name" value="TMEM164"/>
    <property type="match status" value="1"/>
</dbReference>
<keyword evidence="1" id="KW-0472">Membrane</keyword>
<feature type="transmembrane region" description="Helical" evidence="1">
    <location>
        <begin position="102"/>
        <end position="120"/>
    </location>
</feature>
<evidence type="ECO:0000256" key="1">
    <source>
        <dbReference type="SAM" id="Phobius"/>
    </source>
</evidence>
<evidence type="ECO:0000313" key="2">
    <source>
        <dbReference type="EMBL" id="SHH30133.1"/>
    </source>
</evidence>
<protein>
    <submittedName>
        <fullName evidence="2">Conserved hypothetical integral membrane protein TIGR02206</fullName>
    </submittedName>
</protein>
<feature type="transmembrane region" description="Helical" evidence="1">
    <location>
        <begin position="77"/>
        <end position="95"/>
    </location>
</feature>
<dbReference type="InterPro" id="IPR011737">
    <property type="entry name" value="CHP02206_TP0381"/>
</dbReference>
<keyword evidence="3" id="KW-1185">Reference proteome</keyword>
<accession>A0A1M5RWF8</accession>
<dbReference type="NCBIfam" id="TIGR02206">
    <property type="entry name" value="intg_mem_TP0381"/>
    <property type="match status" value="1"/>
</dbReference>
<feature type="transmembrane region" description="Helical" evidence="1">
    <location>
        <begin position="164"/>
        <end position="185"/>
    </location>
</feature>
<feature type="transmembrane region" description="Helical" evidence="1">
    <location>
        <begin position="205"/>
        <end position="227"/>
    </location>
</feature>
<organism evidence="2 3">
    <name type="scientific">Winogradskyella jejuensis</name>
    <dbReference type="NCBI Taxonomy" id="1089305"/>
    <lineage>
        <taxon>Bacteria</taxon>
        <taxon>Pseudomonadati</taxon>
        <taxon>Bacteroidota</taxon>
        <taxon>Flavobacteriia</taxon>
        <taxon>Flavobacteriales</taxon>
        <taxon>Flavobacteriaceae</taxon>
        <taxon>Winogradskyella</taxon>
    </lineage>
</organism>
<dbReference type="RefSeq" id="WP_073085451.1">
    <property type="nucleotide sequence ID" value="NZ_FQWS01000002.1"/>
</dbReference>
<feature type="transmembrane region" description="Helical" evidence="1">
    <location>
        <begin position="17"/>
        <end position="34"/>
    </location>
</feature>
<keyword evidence="1" id="KW-0812">Transmembrane</keyword>
<feature type="transmembrane region" description="Helical" evidence="1">
    <location>
        <begin position="46"/>
        <end position="65"/>
    </location>
</feature>
<evidence type="ECO:0000313" key="3">
    <source>
        <dbReference type="Proteomes" id="UP000184522"/>
    </source>
</evidence>
<dbReference type="EMBL" id="FQWS01000002">
    <property type="protein sequence ID" value="SHH30133.1"/>
    <property type="molecule type" value="Genomic_DNA"/>
</dbReference>
<name>A0A1M5RWF8_9FLAO</name>
<dbReference type="AlphaFoldDB" id="A0A1M5RWF8"/>
<gene>
    <name evidence="2" type="ORF">SAMN05444148_1694</name>
</gene>
<reference evidence="3" key="1">
    <citation type="submission" date="2016-11" db="EMBL/GenBank/DDBJ databases">
        <authorList>
            <person name="Varghese N."/>
            <person name="Submissions S."/>
        </authorList>
    </citation>
    <scope>NUCLEOTIDE SEQUENCE [LARGE SCALE GENOMIC DNA]</scope>
    <source>
        <strain evidence="3">DSM 25330</strain>
    </source>
</reference>